<dbReference type="InterPro" id="IPR001170">
    <property type="entry name" value="ANPR/GUC"/>
</dbReference>
<evidence type="ECO:0000256" key="3">
    <source>
        <dbReference type="ARBA" id="ARBA00022729"/>
    </source>
</evidence>
<dbReference type="FunFam" id="3.40.50.2300:FF:000153">
    <property type="entry name" value="Guanylate cyclase"/>
    <property type="match status" value="1"/>
</dbReference>
<dbReference type="SUPFAM" id="SSF53822">
    <property type="entry name" value="Periplasmic binding protein-like I"/>
    <property type="match status" value="1"/>
</dbReference>
<keyword evidence="2 8" id="KW-0812">Transmembrane</keyword>
<evidence type="ECO:0000256" key="5">
    <source>
        <dbReference type="ARBA" id="ARBA00023136"/>
    </source>
</evidence>
<keyword evidence="4 8" id="KW-1133">Transmembrane helix</keyword>
<dbReference type="GO" id="GO:0016020">
    <property type="term" value="C:membrane"/>
    <property type="evidence" value="ECO:0007669"/>
    <property type="project" value="UniProtKB-SubCell"/>
</dbReference>
<dbReference type="Pfam" id="PF02796">
    <property type="entry name" value="HTH_7"/>
    <property type="match status" value="1"/>
</dbReference>
<protein>
    <submittedName>
        <fullName evidence="11">Uncharacterized protein</fullName>
    </submittedName>
</protein>
<evidence type="ECO:0000313" key="12">
    <source>
        <dbReference type="Proteomes" id="UP001162162"/>
    </source>
</evidence>
<feature type="domain" description="Receptor ligand binding region" evidence="9">
    <location>
        <begin position="32"/>
        <end position="151"/>
    </location>
</feature>
<keyword evidence="12" id="KW-1185">Reference proteome</keyword>
<dbReference type="Pfam" id="PF01094">
    <property type="entry name" value="ANF_receptor"/>
    <property type="match status" value="1"/>
</dbReference>
<dbReference type="GO" id="GO:0038023">
    <property type="term" value="F:signaling receptor activity"/>
    <property type="evidence" value="ECO:0007669"/>
    <property type="project" value="TreeGrafter"/>
</dbReference>
<evidence type="ECO:0000256" key="1">
    <source>
        <dbReference type="ARBA" id="ARBA00004479"/>
    </source>
</evidence>
<evidence type="ECO:0000256" key="4">
    <source>
        <dbReference type="ARBA" id="ARBA00022989"/>
    </source>
</evidence>
<gene>
    <name evidence="11" type="ORF">NQ318_017588</name>
</gene>
<dbReference type="AlphaFoldDB" id="A0AAV8Z1B5"/>
<dbReference type="Proteomes" id="UP001162162">
    <property type="component" value="Unassembled WGS sequence"/>
</dbReference>
<comment type="subcellular location">
    <subcellularLocation>
        <location evidence="1">Membrane</location>
        <topology evidence="1">Single-pass type I membrane protein</topology>
    </subcellularLocation>
</comment>
<dbReference type="InterPro" id="IPR006120">
    <property type="entry name" value="Resolvase_HTH_dom"/>
</dbReference>
<evidence type="ECO:0000256" key="7">
    <source>
        <dbReference type="ARBA" id="ARBA00023180"/>
    </source>
</evidence>
<evidence type="ECO:0000259" key="10">
    <source>
        <dbReference type="Pfam" id="PF02796"/>
    </source>
</evidence>
<dbReference type="InterPro" id="IPR001828">
    <property type="entry name" value="ANF_lig-bd_rcpt"/>
</dbReference>
<dbReference type="FunFam" id="3.40.50.2300:FF:000234">
    <property type="entry name" value="Guanylate cyclase"/>
    <property type="match status" value="1"/>
</dbReference>
<feature type="domain" description="Resolvase HTH" evidence="10">
    <location>
        <begin position="298"/>
        <end position="342"/>
    </location>
</feature>
<dbReference type="EMBL" id="JAPWTK010000021">
    <property type="protein sequence ID" value="KAJ8957696.1"/>
    <property type="molecule type" value="Genomic_DNA"/>
</dbReference>
<dbReference type="InterPro" id="IPR052612">
    <property type="entry name" value="ANP_Clearance_Receptor"/>
</dbReference>
<keyword evidence="5 8" id="KW-0472">Membrane</keyword>
<evidence type="ECO:0000313" key="11">
    <source>
        <dbReference type="EMBL" id="KAJ8957696.1"/>
    </source>
</evidence>
<dbReference type="GO" id="GO:0017046">
    <property type="term" value="F:peptide hormone binding"/>
    <property type="evidence" value="ECO:0007669"/>
    <property type="project" value="TreeGrafter"/>
</dbReference>
<accession>A0AAV8Z1B5</accession>
<dbReference type="GO" id="GO:0000150">
    <property type="term" value="F:DNA strand exchange activity"/>
    <property type="evidence" value="ECO:0007669"/>
    <property type="project" value="InterPro"/>
</dbReference>
<evidence type="ECO:0000259" key="9">
    <source>
        <dbReference type="Pfam" id="PF01094"/>
    </source>
</evidence>
<evidence type="ECO:0000256" key="8">
    <source>
        <dbReference type="SAM" id="Phobius"/>
    </source>
</evidence>
<dbReference type="Gene3D" id="3.40.50.2300">
    <property type="match status" value="1"/>
</dbReference>
<dbReference type="PRINTS" id="PR00255">
    <property type="entry name" value="NATPEPTIDER"/>
</dbReference>
<feature type="transmembrane region" description="Helical" evidence="8">
    <location>
        <begin position="212"/>
        <end position="237"/>
    </location>
</feature>
<comment type="caution">
    <text evidence="11">The sequence shown here is derived from an EMBL/GenBank/DDBJ whole genome shotgun (WGS) entry which is preliminary data.</text>
</comment>
<evidence type="ECO:0000256" key="6">
    <source>
        <dbReference type="ARBA" id="ARBA00023170"/>
    </source>
</evidence>
<keyword evidence="7" id="KW-0325">Glycoprotein</keyword>
<proteinExistence type="predicted"/>
<evidence type="ECO:0000256" key="2">
    <source>
        <dbReference type="ARBA" id="ARBA00022692"/>
    </source>
</evidence>
<name>A0AAV8Z1B5_9CUCU</name>
<dbReference type="GO" id="GO:0007165">
    <property type="term" value="P:signal transduction"/>
    <property type="evidence" value="ECO:0007669"/>
    <property type="project" value="TreeGrafter"/>
</dbReference>
<dbReference type="GO" id="GO:0003677">
    <property type="term" value="F:DNA binding"/>
    <property type="evidence" value="ECO:0007669"/>
    <property type="project" value="InterPro"/>
</dbReference>
<organism evidence="11 12">
    <name type="scientific">Aromia moschata</name>
    <dbReference type="NCBI Taxonomy" id="1265417"/>
    <lineage>
        <taxon>Eukaryota</taxon>
        <taxon>Metazoa</taxon>
        <taxon>Ecdysozoa</taxon>
        <taxon>Arthropoda</taxon>
        <taxon>Hexapoda</taxon>
        <taxon>Insecta</taxon>
        <taxon>Pterygota</taxon>
        <taxon>Neoptera</taxon>
        <taxon>Endopterygota</taxon>
        <taxon>Coleoptera</taxon>
        <taxon>Polyphaga</taxon>
        <taxon>Cucujiformia</taxon>
        <taxon>Chrysomeloidea</taxon>
        <taxon>Cerambycidae</taxon>
        <taxon>Cerambycinae</taxon>
        <taxon>Callichromatini</taxon>
        <taxon>Aromia</taxon>
    </lineage>
</organism>
<dbReference type="PANTHER" id="PTHR44755">
    <property type="entry name" value="NATRIURETIC PEPTIDE RECEPTOR 3-RELATED"/>
    <property type="match status" value="1"/>
</dbReference>
<reference evidence="11" key="1">
    <citation type="journal article" date="2023" name="Insect Mol. Biol.">
        <title>Genome sequencing provides insights into the evolution of gene families encoding plant cell wall-degrading enzymes in longhorned beetles.</title>
        <authorList>
            <person name="Shin N.R."/>
            <person name="Okamura Y."/>
            <person name="Kirsch R."/>
            <person name="Pauchet Y."/>
        </authorList>
    </citation>
    <scope>NUCLEOTIDE SEQUENCE</scope>
    <source>
        <strain evidence="11">AMC_N1</strain>
    </source>
</reference>
<sequence>MKHRLRRLHRFSVDIDYKLGSYWADHDWKAGDSEDSTARKAYEALLRVSLLQPTSDKFQDFADKVKQRSLEDYNYTISEGEEVNFVIGAFYDGVYLLGMALNETLWEGGDIRDGLSITTRMWNRSFLGITGHVRIDDNGDRDADYSILDLDPITGKFEVVGHYNGLHKHYAPVPGKKIHWPGGREGPPPDIPRCGFMDNSPDCRNHEAYMMILYGSFAFGVFLAFTSTIICVAYKHMKTAADLNNMSWRIRPEEVHLEVGRTFGSKLGLQKLSEGYRSDRVIPHHRETGDVKDLPKSGRPRIIQDKKIDIVLSMEENPQSTSTQVASENKVSQTTVLRILRKENYYPYKFQLVQEFNEDDPDLRLQFCETMMNLCQTIPNLHQQILFFQ</sequence>
<dbReference type="PANTHER" id="PTHR44755:SF8">
    <property type="entry name" value="RECEPTOR LIGAND BINDING REGION DOMAIN-CONTAINING PROTEIN"/>
    <property type="match status" value="1"/>
</dbReference>
<keyword evidence="6" id="KW-0675">Receptor</keyword>
<dbReference type="InterPro" id="IPR028082">
    <property type="entry name" value="Peripla_BP_I"/>
</dbReference>
<keyword evidence="3" id="KW-0732">Signal</keyword>